<keyword evidence="3" id="KW-1185">Reference proteome</keyword>
<comment type="caution">
    <text evidence="2">The sequence shown here is derived from an EMBL/GenBank/DDBJ whole genome shotgun (WGS) entry which is preliminary data.</text>
</comment>
<dbReference type="EMBL" id="JBHRZS010000007">
    <property type="protein sequence ID" value="MFC3881294.1"/>
    <property type="molecule type" value="Genomic_DNA"/>
</dbReference>
<organism evidence="2 3">
    <name type="scientific">Algoriphagus namhaensis</name>
    <dbReference type="NCBI Taxonomy" id="915353"/>
    <lineage>
        <taxon>Bacteria</taxon>
        <taxon>Pseudomonadati</taxon>
        <taxon>Bacteroidota</taxon>
        <taxon>Cytophagia</taxon>
        <taxon>Cytophagales</taxon>
        <taxon>Cyclobacteriaceae</taxon>
        <taxon>Algoriphagus</taxon>
    </lineage>
</organism>
<keyword evidence="1" id="KW-0472">Membrane</keyword>
<dbReference type="Pfam" id="PF19578">
    <property type="entry name" value="DUF6090"/>
    <property type="match status" value="1"/>
</dbReference>
<keyword evidence="1" id="KW-0812">Transmembrane</keyword>
<name>A0ABV8AWV8_9BACT</name>
<evidence type="ECO:0000313" key="3">
    <source>
        <dbReference type="Proteomes" id="UP001595805"/>
    </source>
</evidence>
<dbReference type="InterPro" id="IPR045749">
    <property type="entry name" value="DUF6090"/>
</dbReference>
<dbReference type="RefSeq" id="WP_377906633.1">
    <property type="nucleotide sequence ID" value="NZ_JBHRZS010000007.1"/>
</dbReference>
<reference evidence="3" key="1">
    <citation type="journal article" date="2019" name="Int. J. Syst. Evol. Microbiol.">
        <title>The Global Catalogue of Microorganisms (GCM) 10K type strain sequencing project: providing services to taxonomists for standard genome sequencing and annotation.</title>
        <authorList>
            <consortium name="The Broad Institute Genomics Platform"/>
            <consortium name="The Broad Institute Genome Sequencing Center for Infectious Disease"/>
            <person name="Wu L."/>
            <person name="Ma J."/>
        </authorList>
    </citation>
    <scope>NUCLEOTIDE SEQUENCE [LARGE SCALE GENOMIC DNA]</scope>
    <source>
        <strain evidence="3">CCUG 60523</strain>
    </source>
</reference>
<evidence type="ECO:0000256" key="1">
    <source>
        <dbReference type="SAM" id="Phobius"/>
    </source>
</evidence>
<proteinExistence type="predicted"/>
<keyword evidence="1" id="KW-1133">Transmembrane helix</keyword>
<gene>
    <name evidence="2" type="ORF">ACFOSV_13965</name>
</gene>
<accession>A0ABV8AWV8</accession>
<dbReference type="Proteomes" id="UP001595805">
    <property type="component" value="Unassembled WGS sequence"/>
</dbReference>
<feature type="transmembrane region" description="Helical" evidence="1">
    <location>
        <begin position="21"/>
        <end position="42"/>
    </location>
</feature>
<evidence type="ECO:0000313" key="2">
    <source>
        <dbReference type="EMBL" id="MFC3881294.1"/>
    </source>
</evidence>
<sequence length="245" mass="28393">MIKFFRKIRQKLLSENKFSKYLIYAIGEIILVVIGILIALQINNDNQEKLNRNYEVTMLREIQDALEEDIKNMEGGLENIAEVKKSVFKLASIRSDPSYPQDSLAYHFSEVRRGGITIAVNYSPYESIKSTGLDKISNSDLRNSITNLYEVQLKGVEFWVNDFIRRQLYKRGDLVATLFEKEVRPDSIKGIEVEYLINEEVMQKDEFDDFMILSGGFIPIAERYISVAIRNMKSQVKEIELELSK</sequence>
<protein>
    <submittedName>
        <fullName evidence="2">DUF6090 family protein</fullName>
    </submittedName>
</protein>